<reference evidence="1" key="1">
    <citation type="submission" date="2014-11" db="EMBL/GenBank/DDBJ databases">
        <authorList>
            <person name="Amaro Gonzalez C."/>
        </authorList>
    </citation>
    <scope>NUCLEOTIDE SEQUENCE</scope>
</reference>
<organism evidence="1">
    <name type="scientific">Anguilla anguilla</name>
    <name type="common">European freshwater eel</name>
    <name type="synonym">Muraena anguilla</name>
    <dbReference type="NCBI Taxonomy" id="7936"/>
    <lineage>
        <taxon>Eukaryota</taxon>
        <taxon>Metazoa</taxon>
        <taxon>Chordata</taxon>
        <taxon>Craniata</taxon>
        <taxon>Vertebrata</taxon>
        <taxon>Euteleostomi</taxon>
        <taxon>Actinopterygii</taxon>
        <taxon>Neopterygii</taxon>
        <taxon>Teleostei</taxon>
        <taxon>Anguilliformes</taxon>
        <taxon>Anguillidae</taxon>
        <taxon>Anguilla</taxon>
    </lineage>
</organism>
<dbReference type="AlphaFoldDB" id="A0A0E9TIW9"/>
<proteinExistence type="predicted"/>
<name>A0A0E9TIW9_ANGAN</name>
<dbReference type="EMBL" id="GBXM01054943">
    <property type="protein sequence ID" value="JAH53634.1"/>
    <property type="molecule type" value="Transcribed_RNA"/>
</dbReference>
<sequence length="29" mass="3515">MSRNFTVKAHILIYSNINQYYRIKLNSVQ</sequence>
<evidence type="ECO:0000313" key="1">
    <source>
        <dbReference type="EMBL" id="JAH53634.1"/>
    </source>
</evidence>
<reference evidence="1" key="2">
    <citation type="journal article" date="2015" name="Fish Shellfish Immunol.">
        <title>Early steps in the European eel (Anguilla anguilla)-Vibrio vulnificus interaction in the gills: Role of the RtxA13 toxin.</title>
        <authorList>
            <person name="Callol A."/>
            <person name="Pajuelo D."/>
            <person name="Ebbesson L."/>
            <person name="Teles M."/>
            <person name="MacKenzie S."/>
            <person name="Amaro C."/>
        </authorList>
    </citation>
    <scope>NUCLEOTIDE SEQUENCE</scope>
</reference>
<accession>A0A0E9TIW9</accession>
<protein>
    <submittedName>
        <fullName evidence="1">Uncharacterized protein</fullName>
    </submittedName>
</protein>